<proteinExistence type="predicted"/>
<evidence type="ECO:0000313" key="2">
    <source>
        <dbReference type="Proteomes" id="UP000261284"/>
    </source>
</evidence>
<gene>
    <name evidence="1" type="ORF">DXN05_02115</name>
</gene>
<organism evidence="1 2">
    <name type="scientific">Deminuibacter soli</name>
    <dbReference type="NCBI Taxonomy" id="2291815"/>
    <lineage>
        <taxon>Bacteria</taxon>
        <taxon>Pseudomonadati</taxon>
        <taxon>Bacteroidota</taxon>
        <taxon>Chitinophagia</taxon>
        <taxon>Chitinophagales</taxon>
        <taxon>Chitinophagaceae</taxon>
        <taxon>Deminuibacter</taxon>
    </lineage>
</organism>
<sequence length="346" mass="38210">MIHEQCLKMNKIKYKSAEKQLLTEAIKLLSSQTGSRVKELALPNGNEANARITIALAGVEHHFNVAIKGEIRQNQVLDLIAQFGKNKDQWLLIARYIPKPLKDNFKSLGINYLEAAGNCYIQAKGIFIYVADQKVTPTREAATGKLWNATGLKFMMAVINNPALLNASYREIATAAGIALGNIGPLLDELQQGGYTNTKGNVERLVSRDKLITRWTEMFHAIIRPKLQKGRFRFLRTENAATWQDINDTDIYWGGEPGAALLTGHITPENFTLYSGKPGNELLKLLGMVPDNNGNIVLLDKCWGTLPGAAPGTAPALLIYADLAHGLDSRNKELAERIKTTYLNGE</sequence>
<keyword evidence="2" id="KW-1185">Reference proteome</keyword>
<dbReference type="InterPro" id="IPR019238">
    <property type="entry name" value="AbiEi_2"/>
</dbReference>
<evidence type="ECO:0000313" key="1">
    <source>
        <dbReference type="EMBL" id="RFM29794.1"/>
    </source>
</evidence>
<accession>A0A3E1NPN8</accession>
<comment type="caution">
    <text evidence="1">The sequence shown here is derived from an EMBL/GenBank/DDBJ whole genome shotgun (WGS) entry which is preliminary data.</text>
</comment>
<dbReference type="Pfam" id="PF09952">
    <property type="entry name" value="AbiEi_2"/>
    <property type="match status" value="1"/>
</dbReference>
<protein>
    <submittedName>
        <fullName evidence="1">Uncharacterized protein</fullName>
    </submittedName>
</protein>
<dbReference type="Proteomes" id="UP000261284">
    <property type="component" value="Unassembled WGS sequence"/>
</dbReference>
<reference evidence="1 2" key="1">
    <citation type="submission" date="2018-08" db="EMBL/GenBank/DDBJ databases">
        <title>Chitinophagaceae sp. K23C18032701, a novel bacterium isolated from forest soil.</title>
        <authorList>
            <person name="Wang C."/>
        </authorList>
    </citation>
    <scope>NUCLEOTIDE SEQUENCE [LARGE SCALE GENOMIC DNA]</scope>
    <source>
        <strain evidence="1 2">K23C18032701</strain>
    </source>
</reference>
<dbReference type="AlphaFoldDB" id="A0A3E1NPN8"/>
<name>A0A3E1NPN8_9BACT</name>
<dbReference type="EMBL" id="QTJU01000001">
    <property type="protein sequence ID" value="RFM29794.1"/>
    <property type="molecule type" value="Genomic_DNA"/>
</dbReference>